<protein>
    <submittedName>
        <fullName evidence="3">Secreted protein</fullName>
    </submittedName>
</protein>
<dbReference type="Proteomes" id="UP000025227">
    <property type="component" value="Unplaced"/>
</dbReference>
<reference evidence="3" key="1">
    <citation type="submission" date="2020-12" db="UniProtKB">
        <authorList>
            <consortium name="WormBaseParasite"/>
        </authorList>
    </citation>
    <scope>IDENTIFICATION</scope>
    <source>
        <strain evidence="3">MHco3</strain>
    </source>
</reference>
<accession>A0A7I4Y9R8</accession>
<dbReference type="WBParaSite" id="HCON_00062282-00001">
    <property type="protein sequence ID" value="HCON_00062282-00001"/>
    <property type="gene ID" value="HCON_00062282"/>
</dbReference>
<feature type="chain" id="PRO_5029818284" evidence="1">
    <location>
        <begin position="19"/>
        <end position="59"/>
    </location>
</feature>
<evidence type="ECO:0000313" key="3">
    <source>
        <dbReference type="WBParaSite" id="HCON_00062282-00001"/>
    </source>
</evidence>
<evidence type="ECO:0000256" key="1">
    <source>
        <dbReference type="SAM" id="SignalP"/>
    </source>
</evidence>
<keyword evidence="2" id="KW-1185">Reference proteome</keyword>
<sequence>MLLCLLATTFLALQVVSGLQGQDESSVEIPSQPLIIEEPLLALPDMTNARSMVGPPGSI</sequence>
<feature type="signal peptide" evidence="1">
    <location>
        <begin position="1"/>
        <end position="18"/>
    </location>
</feature>
<dbReference type="AlphaFoldDB" id="A0A7I4Y9R8"/>
<organism evidence="2 3">
    <name type="scientific">Haemonchus contortus</name>
    <name type="common">Barber pole worm</name>
    <dbReference type="NCBI Taxonomy" id="6289"/>
    <lineage>
        <taxon>Eukaryota</taxon>
        <taxon>Metazoa</taxon>
        <taxon>Ecdysozoa</taxon>
        <taxon>Nematoda</taxon>
        <taxon>Chromadorea</taxon>
        <taxon>Rhabditida</taxon>
        <taxon>Rhabditina</taxon>
        <taxon>Rhabditomorpha</taxon>
        <taxon>Strongyloidea</taxon>
        <taxon>Trichostrongylidae</taxon>
        <taxon>Haemonchus</taxon>
    </lineage>
</organism>
<keyword evidence="1" id="KW-0732">Signal</keyword>
<name>A0A7I4Y9R8_HAECO</name>
<evidence type="ECO:0000313" key="2">
    <source>
        <dbReference type="Proteomes" id="UP000025227"/>
    </source>
</evidence>
<proteinExistence type="predicted"/>